<sequence length="180" mass="20441">MSKKLMFASVLAIFLLTACGGQAADEMKSEAEDKPKQEEVEKEEKQIDVKIDVNEELSFEQFDVNLKKVRVYEEDNKILADISLEWRNNAYDYGSDEMTFFVATTFEVKQGDNELEEINDAWNPENKSSSNDVFFPNALGGLWGVELTYELTDKTTPIDIIFTPNTETEGSETITVDIPE</sequence>
<evidence type="ECO:0000256" key="2">
    <source>
        <dbReference type="SAM" id="SignalP"/>
    </source>
</evidence>
<organism evidence="3 4">
    <name type="scientific">Novibacillus thermophilus</name>
    <dbReference type="NCBI Taxonomy" id="1471761"/>
    <lineage>
        <taxon>Bacteria</taxon>
        <taxon>Bacillati</taxon>
        <taxon>Bacillota</taxon>
        <taxon>Bacilli</taxon>
        <taxon>Bacillales</taxon>
        <taxon>Thermoactinomycetaceae</taxon>
        <taxon>Novibacillus</taxon>
    </lineage>
</organism>
<dbReference type="EMBL" id="CP019699">
    <property type="protein sequence ID" value="AQS55297.1"/>
    <property type="molecule type" value="Genomic_DNA"/>
</dbReference>
<evidence type="ECO:0000313" key="3">
    <source>
        <dbReference type="EMBL" id="AQS55297.1"/>
    </source>
</evidence>
<evidence type="ECO:0000313" key="4">
    <source>
        <dbReference type="Proteomes" id="UP000188603"/>
    </source>
</evidence>
<evidence type="ECO:0008006" key="5">
    <source>
        <dbReference type="Google" id="ProtNLM"/>
    </source>
</evidence>
<dbReference type="KEGG" id="ntr:B0W44_05370"/>
<evidence type="ECO:0000256" key="1">
    <source>
        <dbReference type="SAM" id="MobiDB-lite"/>
    </source>
</evidence>
<dbReference type="Proteomes" id="UP000188603">
    <property type="component" value="Chromosome"/>
</dbReference>
<keyword evidence="2" id="KW-0732">Signal</keyword>
<accession>A0A1U9K5G2</accession>
<proteinExistence type="predicted"/>
<feature type="chain" id="PRO_5011984704" description="DUF4352 domain-containing protein" evidence="2">
    <location>
        <begin position="24"/>
        <end position="180"/>
    </location>
</feature>
<reference evidence="3 4" key="1">
    <citation type="journal article" date="2015" name="Int. J. Syst. Evol. Microbiol.">
        <title>Novibacillus thermophilus gen. nov., sp. nov., a Gram-staining-negative and moderately thermophilic member of the family Thermoactinomycetaceae.</title>
        <authorList>
            <person name="Yang G."/>
            <person name="Chen J."/>
            <person name="Zhou S."/>
        </authorList>
    </citation>
    <scope>NUCLEOTIDE SEQUENCE [LARGE SCALE GENOMIC DNA]</scope>
    <source>
        <strain evidence="3 4">SG-1</strain>
    </source>
</reference>
<dbReference type="STRING" id="1471761.B0W44_05370"/>
<dbReference type="PROSITE" id="PS51257">
    <property type="entry name" value="PROKAR_LIPOPROTEIN"/>
    <property type="match status" value="1"/>
</dbReference>
<feature type="region of interest" description="Disordered" evidence="1">
    <location>
        <begin position="25"/>
        <end position="45"/>
    </location>
</feature>
<dbReference type="AlphaFoldDB" id="A0A1U9K5G2"/>
<dbReference type="RefSeq" id="WP_077719118.1">
    <property type="nucleotide sequence ID" value="NZ_CP019699.1"/>
</dbReference>
<gene>
    <name evidence="3" type="ORF">B0W44_05370</name>
</gene>
<protein>
    <recommendedName>
        <fullName evidence="5">DUF4352 domain-containing protein</fullName>
    </recommendedName>
</protein>
<keyword evidence="4" id="KW-1185">Reference proteome</keyword>
<name>A0A1U9K5G2_9BACL</name>
<feature type="signal peptide" evidence="2">
    <location>
        <begin position="1"/>
        <end position="23"/>
    </location>
</feature>